<dbReference type="EMBL" id="NEXH01000001">
    <property type="protein sequence ID" value="PSN96582.1"/>
    <property type="molecule type" value="Genomic_DNA"/>
</dbReference>
<accession>A0A2R6BD77</accession>
<dbReference type="PANTHER" id="PTHR43000">
    <property type="entry name" value="DTDP-D-GLUCOSE 4,6-DEHYDRATASE-RELATED"/>
    <property type="match status" value="1"/>
</dbReference>
<dbReference type="AlphaFoldDB" id="A0A2R6BD77"/>
<dbReference type="SUPFAM" id="SSF51735">
    <property type="entry name" value="NAD(P)-binding Rossmann-fold domains"/>
    <property type="match status" value="1"/>
</dbReference>
<evidence type="ECO:0000313" key="4">
    <source>
        <dbReference type="Proteomes" id="UP000241284"/>
    </source>
</evidence>
<evidence type="ECO:0000259" key="2">
    <source>
        <dbReference type="Pfam" id="PF01370"/>
    </source>
</evidence>
<dbReference type="Gene3D" id="3.90.25.10">
    <property type="entry name" value="UDP-galactose 4-epimerase, domain 1"/>
    <property type="match status" value="1"/>
</dbReference>
<dbReference type="Proteomes" id="UP000241284">
    <property type="component" value="Unassembled WGS sequence"/>
</dbReference>
<gene>
    <name evidence="3" type="ORF">B9Q06_00030</name>
</gene>
<dbReference type="Gene3D" id="3.40.50.720">
    <property type="entry name" value="NAD(P)-binding Rossmann-like Domain"/>
    <property type="match status" value="1"/>
</dbReference>
<organism evidence="3 4">
    <name type="scientific">Candidatus Marsarchaeota G2 archaeon ECH_B_2</name>
    <dbReference type="NCBI Taxonomy" id="1978160"/>
    <lineage>
        <taxon>Archaea</taxon>
        <taxon>Candidatus Marsarchaeota</taxon>
        <taxon>Candidatus Marsarchaeota group 2</taxon>
    </lineage>
</organism>
<sequence>MRCKLFYWGLEGGLNILVAGGAGFIGSNLVDELLKRGFEVRVLDDLSSGKLDNLRHHMNDKGFEFFQGSVTDYPTVLRVASGVDAVVDLAAKGNLAKSVEDPVSYHSVNTSGALYLLDACARKGVEKFVFTSSGSVYSSEATGAIDESTPYDPASPYAATKVCAEIYCKTFRKVYGLKTVILRLFNVYGPRREKSSYAGAVTNFMLKIMRGEPVEVFGDGTDVRDYVYVGDVVKAIILSLEKDVSGEYNVGTGVGTSTSSLIQMIGKVVGVQPSLINKPKRQGDTPSRVADITKSRKELGYTPEHDLYSGLTKLKDYFSKAT</sequence>
<dbReference type="Pfam" id="PF01370">
    <property type="entry name" value="Epimerase"/>
    <property type="match status" value="1"/>
</dbReference>
<dbReference type="InterPro" id="IPR036291">
    <property type="entry name" value="NAD(P)-bd_dom_sf"/>
</dbReference>
<comment type="similarity">
    <text evidence="1">Belongs to the NAD(P)-dependent epimerase/dehydratase family.</text>
</comment>
<protein>
    <recommendedName>
        <fullName evidence="2">NAD-dependent epimerase/dehydratase domain-containing protein</fullName>
    </recommendedName>
</protein>
<comment type="caution">
    <text evidence="3">The sequence shown here is derived from an EMBL/GenBank/DDBJ whole genome shotgun (WGS) entry which is preliminary data.</text>
</comment>
<name>A0A2R6BD77_9ARCH</name>
<proteinExistence type="inferred from homology"/>
<evidence type="ECO:0000313" key="3">
    <source>
        <dbReference type="EMBL" id="PSN96582.1"/>
    </source>
</evidence>
<evidence type="ECO:0000256" key="1">
    <source>
        <dbReference type="ARBA" id="ARBA00007637"/>
    </source>
</evidence>
<feature type="domain" description="NAD-dependent epimerase/dehydratase" evidence="2">
    <location>
        <begin position="16"/>
        <end position="251"/>
    </location>
</feature>
<reference evidence="3 4" key="1">
    <citation type="submission" date="2017-04" db="EMBL/GenBank/DDBJ databases">
        <title>Novel microbial lineages endemic to geothermal iron-oxide mats fill important gaps in the evolutionary history of Archaea.</title>
        <authorList>
            <person name="Jay Z.J."/>
            <person name="Beam J.P."/>
            <person name="Dlakic M."/>
            <person name="Rusch D.B."/>
            <person name="Kozubal M.A."/>
            <person name="Inskeep W.P."/>
        </authorList>
    </citation>
    <scope>NUCLEOTIDE SEQUENCE [LARGE SCALE GENOMIC DNA]</scope>
    <source>
        <strain evidence="3">ECH_B_2</strain>
    </source>
</reference>
<dbReference type="InterPro" id="IPR001509">
    <property type="entry name" value="Epimerase_deHydtase"/>
</dbReference>